<gene>
    <name evidence="5" type="ORF">IAD12_05520</name>
</gene>
<evidence type="ECO:0000259" key="4">
    <source>
        <dbReference type="PROSITE" id="PS01124"/>
    </source>
</evidence>
<dbReference type="InterPro" id="IPR020449">
    <property type="entry name" value="Tscrpt_reg_AraC-type_HTH"/>
</dbReference>
<protein>
    <submittedName>
        <fullName evidence="5">Helix-turn-helix transcriptional regulator</fullName>
    </submittedName>
</protein>
<dbReference type="GO" id="GO:0003700">
    <property type="term" value="F:DNA-binding transcription factor activity"/>
    <property type="evidence" value="ECO:0007669"/>
    <property type="project" value="InterPro"/>
</dbReference>
<dbReference type="Gene3D" id="1.10.10.60">
    <property type="entry name" value="Homeodomain-like"/>
    <property type="match status" value="1"/>
</dbReference>
<evidence type="ECO:0000256" key="3">
    <source>
        <dbReference type="ARBA" id="ARBA00023163"/>
    </source>
</evidence>
<reference evidence="5" key="1">
    <citation type="submission" date="2020-10" db="EMBL/GenBank/DDBJ databases">
        <authorList>
            <person name="Gilroy R."/>
        </authorList>
    </citation>
    <scope>NUCLEOTIDE SEQUENCE</scope>
    <source>
        <strain evidence="5">CHK176-22527</strain>
    </source>
</reference>
<dbReference type="PANTHER" id="PTHR47893">
    <property type="entry name" value="REGULATORY PROTEIN PCHR"/>
    <property type="match status" value="1"/>
</dbReference>
<dbReference type="Proteomes" id="UP000824159">
    <property type="component" value="Unassembled WGS sequence"/>
</dbReference>
<dbReference type="SMART" id="SM00342">
    <property type="entry name" value="HTH_ARAC"/>
    <property type="match status" value="1"/>
</dbReference>
<keyword evidence="3" id="KW-0804">Transcription</keyword>
<sequence>MNERQEICGVKNRQIKHCEQLEVFPGIEIEFDSYAGDSVQIRHEAFDYVLEINHCREGRIGWEMKSGEAVYLGKGDICIHSMDVCSVSNLTLPLKAYEGLTIYIDLKALEKSCPDILKEAGFDAKDIYRKFCVGGNTVAVPANSRIDTALTPLYDVSEEMFVPYCKLKTQEVLMFLVDMEPDKEENLTRCVSAQAEQVKQIHDFLVENADKRFTIEELSRKYLINTSSLKSVFKMIYGMPVAAYMKDYRMKKAMKMLRETDDSVAEIAERVGYGTQGKFTKAFKESVKALPTEYRKMYRKQ</sequence>
<evidence type="ECO:0000313" key="6">
    <source>
        <dbReference type="Proteomes" id="UP000824159"/>
    </source>
</evidence>
<reference evidence="5" key="2">
    <citation type="journal article" date="2021" name="PeerJ">
        <title>Extensive microbial diversity within the chicken gut microbiome revealed by metagenomics and culture.</title>
        <authorList>
            <person name="Gilroy R."/>
            <person name="Ravi A."/>
            <person name="Getino M."/>
            <person name="Pursley I."/>
            <person name="Horton D.L."/>
            <person name="Alikhan N.F."/>
            <person name="Baker D."/>
            <person name="Gharbi K."/>
            <person name="Hall N."/>
            <person name="Watson M."/>
            <person name="Adriaenssens E.M."/>
            <person name="Foster-Nyarko E."/>
            <person name="Jarju S."/>
            <person name="Secka A."/>
            <person name="Antonio M."/>
            <person name="Oren A."/>
            <person name="Chaudhuri R.R."/>
            <person name="La Ragione R."/>
            <person name="Hildebrand F."/>
            <person name="Pallen M.J."/>
        </authorList>
    </citation>
    <scope>NUCLEOTIDE SEQUENCE</scope>
    <source>
        <strain evidence="5">CHK176-22527</strain>
    </source>
</reference>
<dbReference type="PROSITE" id="PS00041">
    <property type="entry name" value="HTH_ARAC_FAMILY_1"/>
    <property type="match status" value="1"/>
</dbReference>
<dbReference type="SUPFAM" id="SSF46689">
    <property type="entry name" value="Homeodomain-like"/>
    <property type="match status" value="1"/>
</dbReference>
<dbReference type="PRINTS" id="PR00032">
    <property type="entry name" value="HTHARAC"/>
</dbReference>
<dbReference type="PANTHER" id="PTHR47893:SF1">
    <property type="entry name" value="REGULATORY PROTEIN PCHR"/>
    <property type="match status" value="1"/>
</dbReference>
<dbReference type="InterPro" id="IPR053142">
    <property type="entry name" value="PchR_regulatory_protein"/>
</dbReference>
<dbReference type="InterPro" id="IPR018062">
    <property type="entry name" value="HTH_AraC-typ_CS"/>
</dbReference>
<dbReference type="AlphaFoldDB" id="A0A9D1KV62"/>
<feature type="domain" description="HTH araC/xylS-type" evidence="4">
    <location>
        <begin position="199"/>
        <end position="297"/>
    </location>
</feature>
<evidence type="ECO:0000313" key="5">
    <source>
        <dbReference type="EMBL" id="HIT99693.1"/>
    </source>
</evidence>
<dbReference type="Pfam" id="PF12833">
    <property type="entry name" value="HTH_18"/>
    <property type="match status" value="1"/>
</dbReference>
<name>A0A9D1KV62_9FIRM</name>
<keyword evidence="2" id="KW-0238">DNA-binding</keyword>
<organism evidence="5 6">
    <name type="scientific">Candidatus Allocopromorpha excrementavium</name>
    <dbReference type="NCBI Taxonomy" id="2840741"/>
    <lineage>
        <taxon>Bacteria</taxon>
        <taxon>Bacillati</taxon>
        <taxon>Bacillota</taxon>
        <taxon>Clostridia</taxon>
        <taxon>Eubacteriales</taxon>
        <taxon>Eubacteriaceae</taxon>
        <taxon>Eubacteriaceae incertae sedis</taxon>
        <taxon>Candidatus Allocopromorpha</taxon>
    </lineage>
</organism>
<accession>A0A9D1KV62</accession>
<evidence type="ECO:0000256" key="2">
    <source>
        <dbReference type="ARBA" id="ARBA00023125"/>
    </source>
</evidence>
<keyword evidence="1" id="KW-0805">Transcription regulation</keyword>
<proteinExistence type="predicted"/>
<comment type="caution">
    <text evidence="5">The sequence shown here is derived from an EMBL/GenBank/DDBJ whole genome shotgun (WGS) entry which is preliminary data.</text>
</comment>
<dbReference type="PROSITE" id="PS01124">
    <property type="entry name" value="HTH_ARAC_FAMILY_2"/>
    <property type="match status" value="1"/>
</dbReference>
<dbReference type="InterPro" id="IPR018060">
    <property type="entry name" value="HTH_AraC"/>
</dbReference>
<dbReference type="InterPro" id="IPR009057">
    <property type="entry name" value="Homeodomain-like_sf"/>
</dbReference>
<dbReference type="EMBL" id="DVLX01000069">
    <property type="protein sequence ID" value="HIT99693.1"/>
    <property type="molecule type" value="Genomic_DNA"/>
</dbReference>
<dbReference type="GO" id="GO:0043565">
    <property type="term" value="F:sequence-specific DNA binding"/>
    <property type="evidence" value="ECO:0007669"/>
    <property type="project" value="InterPro"/>
</dbReference>
<evidence type="ECO:0000256" key="1">
    <source>
        <dbReference type="ARBA" id="ARBA00023015"/>
    </source>
</evidence>